<feature type="compositionally biased region" description="Basic residues" evidence="1">
    <location>
        <begin position="405"/>
        <end position="416"/>
    </location>
</feature>
<dbReference type="AlphaFoldDB" id="K0T719"/>
<feature type="compositionally biased region" description="Low complexity" evidence="1">
    <location>
        <begin position="840"/>
        <end position="856"/>
    </location>
</feature>
<organism evidence="2 3">
    <name type="scientific">Thalassiosira oceanica</name>
    <name type="common">Marine diatom</name>
    <dbReference type="NCBI Taxonomy" id="159749"/>
    <lineage>
        <taxon>Eukaryota</taxon>
        <taxon>Sar</taxon>
        <taxon>Stramenopiles</taxon>
        <taxon>Ochrophyta</taxon>
        <taxon>Bacillariophyta</taxon>
        <taxon>Coscinodiscophyceae</taxon>
        <taxon>Thalassiosirophycidae</taxon>
        <taxon>Thalassiosirales</taxon>
        <taxon>Thalassiosiraceae</taxon>
        <taxon>Thalassiosira</taxon>
    </lineage>
</organism>
<feature type="region of interest" description="Disordered" evidence="1">
    <location>
        <begin position="1"/>
        <end position="435"/>
    </location>
</feature>
<feature type="compositionally biased region" description="Acidic residues" evidence="1">
    <location>
        <begin position="303"/>
        <end position="315"/>
    </location>
</feature>
<feature type="region of interest" description="Disordered" evidence="1">
    <location>
        <begin position="832"/>
        <end position="932"/>
    </location>
</feature>
<dbReference type="GO" id="GO:0030866">
    <property type="term" value="P:cortical actin cytoskeleton organization"/>
    <property type="evidence" value="ECO:0007669"/>
    <property type="project" value="TreeGrafter"/>
</dbReference>
<feature type="compositionally biased region" description="Basic residues" evidence="1">
    <location>
        <begin position="30"/>
        <end position="39"/>
    </location>
</feature>
<feature type="compositionally biased region" description="Basic residues" evidence="1">
    <location>
        <begin position="86"/>
        <end position="114"/>
    </location>
</feature>
<proteinExistence type="predicted"/>
<evidence type="ECO:0000256" key="1">
    <source>
        <dbReference type="SAM" id="MobiDB-lite"/>
    </source>
</evidence>
<feature type="compositionally biased region" description="Basic residues" evidence="1">
    <location>
        <begin position="148"/>
        <end position="168"/>
    </location>
</feature>
<gene>
    <name evidence="2" type="ORF">THAOC_05525</name>
</gene>
<protein>
    <submittedName>
        <fullName evidence="2">Uncharacterized protein</fullName>
    </submittedName>
</protein>
<dbReference type="PANTHER" id="PTHR45920:SF7">
    <property type="entry name" value="FORMIN-G"/>
    <property type="match status" value="1"/>
</dbReference>
<keyword evidence="3" id="KW-1185">Reference proteome</keyword>
<name>K0T719_THAOC</name>
<dbReference type="EMBL" id="AGNL01005134">
    <property type="protein sequence ID" value="EJK72899.1"/>
    <property type="molecule type" value="Genomic_DNA"/>
</dbReference>
<feature type="compositionally biased region" description="Basic and acidic residues" evidence="1">
    <location>
        <begin position="41"/>
        <end position="55"/>
    </location>
</feature>
<feature type="compositionally biased region" description="Basic residues" evidence="1">
    <location>
        <begin position="320"/>
        <end position="336"/>
    </location>
</feature>
<feature type="compositionally biased region" description="Acidic residues" evidence="1">
    <location>
        <begin position="118"/>
        <end position="142"/>
    </location>
</feature>
<dbReference type="PANTHER" id="PTHR45920">
    <property type="entry name" value="FORMIN HOMOLOGY 2 DOMAIN CONTAINING, ISOFORM I"/>
    <property type="match status" value="1"/>
</dbReference>
<dbReference type="OMA" id="RSWSSHC"/>
<dbReference type="Proteomes" id="UP000266841">
    <property type="component" value="Unassembled WGS sequence"/>
</dbReference>
<dbReference type="eggNOG" id="ENOG502SV12">
    <property type="taxonomic scope" value="Eukaryota"/>
</dbReference>
<feature type="compositionally biased region" description="Basic and acidic residues" evidence="1">
    <location>
        <begin position="290"/>
        <end position="301"/>
    </location>
</feature>
<dbReference type="GO" id="GO:0005737">
    <property type="term" value="C:cytoplasm"/>
    <property type="evidence" value="ECO:0007669"/>
    <property type="project" value="TreeGrafter"/>
</dbReference>
<dbReference type="GO" id="GO:0005856">
    <property type="term" value="C:cytoskeleton"/>
    <property type="evidence" value="ECO:0007669"/>
    <property type="project" value="TreeGrafter"/>
</dbReference>
<feature type="compositionally biased region" description="Low complexity" evidence="1">
    <location>
        <begin position="1"/>
        <end position="17"/>
    </location>
</feature>
<evidence type="ECO:0000313" key="3">
    <source>
        <dbReference type="Proteomes" id="UP000266841"/>
    </source>
</evidence>
<feature type="compositionally biased region" description="Basic and acidic residues" evidence="1">
    <location>
        <begin position="206"/>
        <end position="229"/>
    </location>
</feature>
<reference evidence="2 3" key="1">
    <citation type="journal article" date="2012" name="Genome Biol.">
        <title>Genome and low-iron response of an oceanic diatom adapted to chronic iron limitation.</title>
        <authorList>
            <person name="Lommer M."/>
            <person name="Specht M."/>
            <person name="Roy A.S."/>
            <person name="Kraemer L."/>
            <person name="Andreson R."/>
            <person name="Gutowska M.A."/>
            <person name="Wolf J."/>
            <person name="Bergner S.V."/>
            <person name="Schilhabel M.B."/>
            <person name="Klostermeier U.C."/>
            <person name="Beiko R.G."/>
            <person name="Rosenstiel P."/>
            <person name="Hippler M."/>
            <person name="Laroche J."/>
        </authorList>
    </citation>
    <scope>NUCLEOTIDE SEQUENCE [LARGE SCALE GENOMIC DNA]</scope>
    <source>
        <strain evidence="2 3">CCMP1005</strain>
    </source>
</reference>
<accession>K0T719</accession>
<comment type="caution">
    <text evidence="2">The sequence shown here is derived from an EMBL/GenBank/DDBJ whole genome shotgun (WGS) entry which is preliminary data.</text>
</comment>
<dbReference type="GO" id="GO:0051015">
    <property type="term" value="F:actin filament binding"/>
    <property type="evidence" value="ECO:0007669"/>
    <property type="project" value="TreeGrafter"/>
</dbReference>
<dbReference type="OrthoDB" id="49182at2759"/>
<evidence type="ECO:0000313" key="2">
    <source>
        <dbReference type="EMBL" id="EJK72899.1"/>
    </source>
</evidence>
<feature type="compositionally biased region" description="Acidic residues" evidence="1">
    <location>
        <begin position="344"/>
        <end position="357"/>
    </location>
</feature>
<feature type="region of interest" description="Disordered" evidence="1">
    <location>
        <begin position="795"/>
        <end position="819"/>
    </location>
</feature>
<sequence>MSSSSYGENGSSGQSSGTEYEEDAPPPPRRGAKPRHSLRRLSADDTPSRVYKDPSSESSNSSGDDDFEPPAPKPTPSRKRGEIKSNIRRTGTKQKRKSTPRKKMSRNGKPKRRRSDSGEEWDESSEESSSSSEEDDDSDDSDFGAPSRTKKKPASTRKKTPAKSRGRSARASLGADRSGNGMGSDAEEETEYEVTPGGARRPKRSCKSETEEKMKMYARRDRETEKEALADVLEDDDMELLEKSDDPDAQSSSDEDGKQRPNARRNGLKCDRSAKRAKKRSSYDDDDDSYRENESSEKSESSDASDEGELEDSDDELAKKRTRRSSRNSSPLRKRPPASASRDIDEDDIGTADESSADESTAPAFLTSPAKRPSSAYGCTRARGRTPLKIIDKDASDTSDEPSTKKRMSKRRRRKKTAQDSSASDTDEVYPDEPQQCLKSPYKLKTTHINCPSLTDEITLVDLPKDGPHVCYVAPDGKTRHCFTLDTMYRIAISKAKKPDANSGWMSEESKETLHFLQPPHFRSEMDDDLLDQIASRFGRSALVIEESDIYKRMKGLGTFSVDDDMDNFDEDGDFNPRRGPVVNFNDRFQEYMRTQMGSQDIYCCPLCYTEADRRQGQDDEMGEDDSDSELDDATMNKDFFLFLDDPLTILGSLDGGQFEVAGTFCFRLLSGLKAHLKDVHNVNLREIQGNDLFNRFKIRTGDGLLQNWLKRSNGRSKTLKQGDMMNYWLDGYNQDFIQLLDRMDRVQLKVRRPGEDVSDFSTSFPRRSDKVWRVLSGPYSKDDEDVGEFIVGESDESEVDGGVQINRNFTPDLSGGAKFKSPEEQLIEHLQNSKRKQFDSSGSDSSESESKGSASSDDELEVLQPKDHGCSEVESDDEWTKSKYHRKKAEANRKEDSDDEVFMEDDVRPVKGGTPKNKRVLDDSESDDDPF</sequence>